<dbReference type="InterPro" id="IPR009241">
    <property type="entry name" value="HigB-like"/>
</dbReference>
<gene>
    <name evidence="1" type="ORF">SAMN05421830_104271</name>
</gene>
<keyword evidence="2" id="KW-1185">Reference proteome</keyword>
<dbReference type="OrthoDB" id="330810at2"/>
<evidence type="ECO:0000313" key="1">
    <source>
        <dbReference type="EMBL" id="SFL66652.1"/>
    </source>
</evidence>
<dbReference type="EMBL" id="FOTO01000004">
    <property type="protein sequence ID" value="SFL66652.1"/>
    <property type="molecule type" value="Genomic_DNA"/>
</dbReference>
<reference evidence="1 2" key="1">
    <citation type="submission" date="2016-10" db="EMBL/GenBank/DDBJ databases">
        <authorList>
            <person name="Varghese N."/>
            <person name="Submissions S."/>
        </authorList>
    </citation>
    <scope>NUCLEOTIDE SEQUENCE [LARGE SCALE GENOMIC DNA]</scope>
    <source>
        <strain evidence="1 2">DSM 1741</strain>
    </source>
</reference>
<evidence type="ECO:0008006" key="3">
    <source>
        <dbReference type="Google" id="ProtNLM"/>
    </source>
</evidence>
<dbReference type="Proteomes" id="UP000199581">
    <property type="component" value="Unassembled WGS sequence"/>
</dbReference>
<dbReference type="AlphaFoldDB" id="A0A8G2C2J4"/>
<dbReference type="Pfam" id="PF05973">
    <property type="entry name" value="Gp49"/>
    <property type="match status" value="1"/>
</dbReference>
<name>A0A8G2C2J4_DESNO</name>
<evidence type="ECO:0000313" key="2">
    <source>
        <dbReference type="Proteomes" id="UP000199581"/>
    </source>
</evidence>
<accession>A0A8G2C2J4</accession>
<protein>
    <recommendedName>
        <fullName evidence="3">Addiction module toxin RelE</fullName>
    </recommendedName>
</protein>
<organism evidence="1 2">
    <name type="scientific">Desulfomicrobium norvegicum (strain DSM 1741 / NCIMB 8310)</name>
    <name type="common">Desulfovibrio baculatus (strain Norway 4)</name>
    <name type="synonym">Desulfovibrio desulfuricans (strain Norway 4)</name>
    <dbReference type="NCBI Taxonomy" id="52561"/>
    <lineage>
        <taxon>Bacteria</taxon>
        <taxon>Pseudomonadati</taxon>
        <taxon>Thermodesulfobacteriota</taxon>
        <taxon>Desulfovibrionia</taxon>
        <taxon>Desulfovibrionales</taxon>
        <taxon>Desulfomicrobiaceae</taxon>
        <taxon>Desulfomicrobium</taxon>
    </lineage>
</organism>
<dbReference type="RefSeq" id="WP_092191389.1">
    <property type="nucleotide sequence ID" value="NZ_FOTO01000004.1"/>
</dbReference>
<sequence length="127" mass="14789">MIKETPTHWEVEFTDEFEAWWHTLTEEAQISLDASVRLLEFPGPSLGFPHSSGVFRSRHGHMRELRTQSGGRPLRTLYAFDPRRTAILLIGGDKTGNDRWYDEFVSRADSLYDEHLRQITKEGLRDD</sequence>
<proteinExistence type="predicted"/>
<comment type="caution">
    <text evidence="1">The sequence shown here is derived from an EMBL/GenBank/DDBJ whole genome shotgun (WGS) entry which is preliminary data.</text>
</comment>